<dbReference type="EMBL" id="CP017781">
    <property type="protein sequence ID" value="AOZ68732.1"/>
    <property type="molecule type" value="Genomic_DNA"/>
</dbReference>
<name>A0A1D9M846_9RHOB</name>
<reference evidence="1 3" key="1">
    <citation type="submission" date="2016-10" db="EMBL/GenBank/DDBJ databases">
        <title>Rhodobacter sp. LPB0142, isolated from sea water.</title>
        <authorList>
            <person name="Kim E."/>
            <person name="Yi H."/>
        </authorList>
    </citation>
    <scope>NUCLEOTIDE SEQUENCE [LARGE SCALE GENOMIC DNA]</scope>
    <source>
        <strain evidence="1 3">LPB0142</strain>
    </source>
</reference>
<dbReference type="STRING" id="1850250.LPB142_00790"/>
<evidence type="ECO:0000313" key="1">
    <source>
        <dbReference type="EMBL" id="AOZ68032.1"/>
    </source>
</evidence>
<keyword evidence="3" id="KW-1185">Reference proteome</keyword>
<evidence type="ECO:0000313" key="2">
    <source>
        <dbReference type="EMBL" id="AOZ68732.1"/>
    </source>
</evidence>
<evidence type="ECO:0000313" key="3">
    <source>
        <dbReference type="Proteomes" id="UP000176562"/>
    </source>
</evidence>
<protein>
    <submittedName>
        <fullName evidence="1">Uncharacterized protein</fullName>
    </submittedName>
</protein>
<sequence length="65" mass="7194">MTKTNMDQSELLAKHDQGDFLRSIAEAVLQLIMEADVDGLLALITMSRRWDAISIDLLATSSQTT</sequence>
<proteinExistence type="predicted"/>
<accession>A0A1D9M846</accession>
<dbReference type="AlphaFoldDB" id="A0A1D9M846"/>
<dbReference type="KEGG" id="rhp:LPB142_00790"/>
<dbReference type="KEGG" id="rhp:LPB142_04880"/>
<gene>
    <name evidence="1" type="ORF">LPB142_00790</name>
    <name evidence="2" type="ORF">LPB142_04880</name>
</gene>
<dbReference type="EMBL" id="CP017781">
    <property type="protein sequence ID" value="AOZ68032.1"/>
    <property type="molecule type" value="Genomic_DNA"/>
</dbReference>
<organism evidence="1 3">
    <name type="scientific">Rhodobacter xanthinilyticus</name>
    <dbReference type="NCBI Taxonomy" id="1850250"/>
    <lineage>
        <taxon>Bacteria</taxon>
        <taxon>Pseudomonadati</taxon>
        <taxon>Pseudomonadota</taxon>
        <taxon>Alphaproteobacteria</taxon>
        <taxon>Rhodobacterales</taxon>
        <taxon>Rhodobacter group</taxon>
        <taxon>Rhodobacter</taxon>
    </lineage>
</organism>
<dbReference type="Proteomes" id="UP000176562">
    <property type="component" value="Chromosome"/>
</dbReference>